<dbReference type="AlphaFoldDB" id="A0A482XQM1"/>
<evidence type="ECO:0000313" key="3">
    <source>
        <dbReference type="EMBL" id="RZF47837.1"/>
    </source>
</evidence>
<name>A0A482XQM1_LAOST</name>
<dbReference type="Pfam" id="PF00078">
    <property type="entry name" value="RVT_1"/>
    <property type="match status" value="1"/>
</dbReference>
<feature type="compositionally biased region" description="Basic and acidic residues" evidence="1">
    <location>
        <begin position="8"/>
        <end position="17"/>
    </location>
</feature>
<dbReference type="InterPro" id="IPR000477">
    <property type="entry name" value="RT_dom"/>
</dbReference>
<dbReference type="InterPro" id="IPR050951">
    <property type="entry name" value="Retrovirus_Pol_polyprotein"/>
</dbReference>
<dbReference type="PANTHER" id="PTHR37984">
    <property type="entry name" value="PROTEIN CBG26694"/>
    <property type="match status" value="1"/>
</dbReference>
<reference evidence="3 4" key="1">
    <citation type="journal article" date="2017" name="Gigascience">
        <title>Genome sequence of the small brown planthopper, Laodelphax striatellus.</title>
        <authorList>
            <person name="Zhu J."/>
            <person name="Jiang F."/>
            <person name="Wang X."/>
            <person name="Yang P."/>
            <person name="Bao Y."/>
            <person name="Zhao W."/>
            <person name="Wang W."/>
            <person name="Lu H."/>
            <person name="Wang Q."/>
            <person name="Cui N."/>
            <person name="Li J."/>
            <person name="Chen X."/>
            <person name="Luo L."/>
            <person name="Yu J."/>
            <person name="Kang L."/>
            <person name="Cui F."/>
        </authorList>
    </citation>
    <scope>NUCLEOTIDE SEQUENCE [LARGE SCALE GENOMIC DNA]</scope>
    <source>
        <strain evidence="3">Lst14</strain>
    </source>
</reference>
<dbReference type="GO" id="GO:0071897">
    <property type="term" value="P:DNA biosynthetic process"/>
    <property type="evidence" value="ECO:0007669"/>
    <property type="project" value="UniProtKB-ARBA"/>
</dbReference>
<dbReference type="STRING" id="195883.A0A482XQM1"/>
<protein>
    <recommendedName>
        <fullName evidence="2">Reverse transcriptase domain-containing protein</fullName>
    </recommendedName>
</protein>
<feature type="compositionally biased region" description="Basic and acidic residues" evidence="1">
    <location>
        <begin position="27"/>
        <end position="43"/>
    </location>
</feature>
<sequence>MSDYGEQDEQRNTARKRETGKKKNKKKENGNAERWKEGHELMQGRRGSTPLAHAARASRLANSQTKYPPAGNYSRLRENTPSPPPCNEEEIPCQPRTNVRVTSLLRVEEFQISIDTTTFGTIIKLTIDGELHEEDSVGKGELLDDENIGPFIATVLSDDGDSQEIRQKIIEKLAHLSEKERAILEPVLIKYWAVFGEPGTEGCNVPVEHTIPTTDDRPIRKRPYRVPYHLRPVVEEHLSDMLNKGPDTIRFELQKKTRRRPPSLLWAGISNTSVWHLGYVGHQQHFKIMDNILASVKGAGCFVYLDDVVIASSSIEEHAKRIDQVLGILENANLKANLEKCHFGKEEVQYLGHVVSAEGKA</sequence>
<dbReference type="OrthoDB" id="6626007at2759"/>
<organism evidence="3 4">
    <name type="scientific">Laodelphax striatellus</name>
    <name type="common">Small brown planthopper</name>
    <name type="synonym">Delphax striatella</name>
    <dbReference type="NCBI Taxonomy" id="195883"/>
    <lineage>
        <taxon>Eukaryota</taxon>
        <taxon>Metazoa</taxon>
        <taxon>Ecdysozoa</taxon>
        <taxon>Arthropoda</taxon>
        <taxon>Hexapoda</taxon>
        <taxon>Insecta</taxon>
        <taxon>Pterygota</taxon>
        <taxon>Neoptera</taxon>
        <taxon>Paraneoptera</taxon>
        <taxon>Hemiptera</taxon>
        <taxon>Auchenorrhyncha</taxon>
        <taxon>Fulgoroidea</taxon>
        <taxon>Delphacidae</taxon>
        <taxon>Criomorphinae</taxon>
        <taxon>Laodelphax</taxon>
    </lineage>
</organism>
<dbReference type="PANTHER" id="PTHR37984:SF5">
    <property type="entry name" value="PROTEIN NYNRIN-LIKE"/>
    <property type="match status" value="1"/>
</dbReference>
<dbReference type="InterPro" id="IPR043128">
    <property type="entry name" value="Rev_trsase/Diguanyl_cyclase"/>
</dbReference>
<feature type="region of interest" description="Disordered" evidence="1">
    <location>
        <begin position="1"/>
        <end position="92"/>
    </location>
</feature>
<dbReference type="EMBL" id="QKKF02003085">
    <property type="protein sequence ID" value="RZF47837.1"/>
    <property type="molecule type" value="Genomic_DNA"/>
</dbReference>
<feature type="domain" description="Reverse transcriptase" evidence="2">
    <location>
        <begin position="288"/>
        <end position="354"/>
    </location>
</feature>
<dbReference type="Gene3D" id="3.30.70.270">
    <property type="match status" value="1"/>
</dbReference>
<gene>
    <name evidence="3" type="ORF">LSTR_LSTR015541</name>
</gene>
<keyword evidence="4" id="KW-1185">Reference proteome</keyword>
<dbReference type="FunFam" id="3.30.70.270:FF:000003">
    <property type="entry name" value="Transposon Ty3-G Gag-Pol polyprotein"/>
    <property type="match status" value="1"/>
</dbReference>
<accession>A0A482XQM1</accession>
<evidence type="ECO:0000256" key="1">
    <source>
        <dbReference type="SAM" id="MobiDB-lite"/>
    </source>
</evidence>
<dbReference type="Proteomes" id="UP000291343">
    <property type="component" value="Unassembled WGS sequence"/>
</dbReference>
<comment type="caution">
    <text evidence="3">The sequence shown here is derived from an EMBL/GenBank/DDBJ whole genome shotgun (WGS) entry which is preliminary data.</text>
</comment>
<proteinExistence type="predicted"/>
<dbReference type="InParanoid" id="A0A482XQM1"/>
<evidence type="ECO:0000313" key="4">
    <source>
        <dbReference type="Proteomes" id="UP000291343"/>
    </source>
</evidence>
<dbReference type="CDD" id="cd01647">
    <property type="entry name" value="RT_LTR"/>
    <property type="match status" value="1"/>
</dbReference>
<dbReference type="SUPFAM" id="SSF56672">
    <property type="entry name" value="DNA/RNA polymerases"/>
    <property type="match status" value="1"/>
</dbReference>
<dbReference type="InterPro" id="IPR043502">
    <property type="entry name" value="DNA/RNA_pol_sf"/>
</dbReference>
<evidence type="ECO:0000259" key="2">
    <source>
        <dbReference type="Pfam" id="PF00078"/>
    </source>
</evidence>